<accession>A0AAQ1GPE5</accession>
<gene>
    <name evidence="2" type="ORF">SAMN05216550_13611</name>
</gene>
<evidence type="ECO:0000256" key="1">
    <source>
        <dbReference type="SAM" id="Phobius"/>
    </source>
</evidence>
<dbReference type="EMBL" id="FNZM01000036">
    <property type="protein sequence ID" value="SEK15264.1"/>
    <property type="molecule type" value="Genomic_DNA"/>
</dbReference>
<protein>
    <recommendedName>
        <fullName evidence="4">DUF4760 domain-containing protein</fullName>
    </recommendedName>
</protein>
<keyword evidence="1" id="KW-0472">Membrane</keyword>
<evidence type="ECO:0008006" key="4">
    <source>
        <dbReference type="Google" id="ProtNLM"/>
    </source>
</evidence>
<feature type="transmembrane region" description="Helical" evidence="1">
    <location>
        <begin position="7"/>
        <end position="28"/>
    </location>
</feature>
<evidence type="ECO:0000313" key="3">
    <source>
        <dbReference type="Proteomes" id="UP000183529"/>
    </source>
</evidence>
<evidence type="ECO:0000313" key="2">
    <source>
        <dbReference type="EMBL" id="SEK15264.1"/>
    </source>
</evidence>
<organism evidence="2 3">
    <name type="scientific">Paraburkholderia tropica</name>
    <dbReference type="NCBI Taxonomy" id="92647"/>
    <lineage>
        <taxon>Bacteria</taxon>
        <taxon>Pseudomonadati</taxon>
        <taxon>Pseudomonadota</taxon>
        <taxon>Betaproteobacteria</taxon>
        <taxon>Burkholderiales</taxon>
        <taxon>Burkholderiaceae</taxon>
        <taxon>Paraburkholderia</taxon>
    </lineage>
</organism>
<dbReference type="Proteomes" id="UP000183529">
    <property type="component" value="Unassembled WGS sequence"/>
</dbReference>
<keyword evidence="1" id="KW-1133">Transmembrane helix</keyword>
<keyword evidence="1" id="KW-0812">Transmembrane</keyword>
<proteinExistence type="predicted"/>
<sequence>MSSKLKHLITHCLAFLITAGFAALVLYMRPTLTKDAATTVGSVGSFITLYGVVFALIELAYTRSAAELAATAAKRVFDAMSRLGAVEQITDCQAYIKTAVACIDDGVAVPSAVMLDIVKIYSRVFQVQLEDASSEHRKNRSLLEAYRFDSARYDSFNAQGKTAITSSSGSARRSPPHPYAKTRQALIAMAGQLSSHQSKHTTFAEIRQ</sequence>
<reference evidence="2 3" key="1">
    <citation type="submission" date="2016-10" db="EMBL/GenBank/DDBJ databases">
        <authorList>
            <person name="Varghese N."/>
            <person name="Submissions S."/>
        </authorList>
    </citation>
    <scope>NUCLEOTIDE SEQUENCE [LARGE SCALE GENOMIC DNA]</scope>
    <source>
        <strain evidence="2 3">LMG 22274</strain>
    </source>
</reference>
<comment type="caution">
    <text evidence="2">The sequence shown here is derived from an EMBL/GenBank/DDBJ whole genome shotgun (WGS) entry which is preliminary data.</text>
</comment>
<name>A0AAQ1GPE5_9BURK</name>
<dbReference type="AlphaFoldDB" id="A0AAQ1GPE5"/>
<feature type="transmembrane region" description="Helical" evidence="1">
    <location>
        <begin position="40"/>
        <end position="61"/>
    </location>
</feature>